<protein>
    <submittedName>
        <fullName evidence="1">Uncharacterized protein</fullName>
    </submittedName>
</protein>
<proteinExistence type="predicted"/>
<dbReference type="EMBL" id="LT629758">
    <property type="protein sequence ID" value="SDT75071.1"/>
    <property type="molecule type" value="Genomic_DNA"/>
</dbReference>
<accession>A0A1H2CX83</accession>
<reference evidence="1 2" key="1">
    <citation type="submission" date="2016-10" db="EMBL/GenBank/DDBJ databases">
        <authorList>
            <person name="de Groot N.N."/>
        </authorList>
    </citation>
    <scope>NUCLEOTIDE SEQUENCE [LARGE SCALE GENOMIC DNA]</scope>
    <source>
        <strain evidence="1 2">DSM 43941</strain>
    </source>
</reference>
<dbReference type="Proteomes" id="UP000198688">
    <property type="component" value="Chromosome I"/>
</dbReference>
<organism evidence="1 2">
    <name type="scientific">Actinoplanes derwentensis</name>
    <dbReference type="NCBI Taxonomy" id="113562"/>
    <lineage>
        <taxon>Bacteria</taxon>
        <taxon>Bacillati</taxon>
        <taxon>Actinomycetota</taxon>
        <taxon>Actinomycetes</taxon>
        <taxon>Micromonosporales</taxon>
        <taxon>Micromonosporaceae</taxon>
        <taxon>Actinoplanes</taxon>
    </lineage>
</organism>
<evidence type="ECO:0000313" key="2">
    <source>
        <dbReference type="Proteomes" id="UP000198688"/>
    </source>
</evidence>
<gene>
    <name evidence="1" type="ORF">SAMN04489716_7184</name>
</gene>
<dbReference type="STRING" id="113562.SAMN04489716_7184"/>
<keyword evidence="2" id="KW-1185">Reference proteome</keyword>
<dbReference type="RefSeq" id="WP_231953659.1">
    <property type="nucleotide sequence ID" value="NZ_BOMJ01000007.1"/>
</dbReference>
<evidence type="ECO:0000313" key="1">
    <source>
        <dbReference type="EMBL" id="SDT75071.1"/>
    </source>
</evidence>
<dbReference type="AlphaFoldDB" id="A0A1H2CX83"/>
<sequence length="96" mass="10927">MRDSRLRQSGPAWPVCEFDEADYCYGVGPIRFRLERVNWSQPIPHEGDTWLGVRGVVVDGSGREGAVREMLVRASRIPVPPAIRRPRMRVLRSTPV</sequence>
<name>A0A1H2CX83_9ACTN</name>